<feature type="region of interest" description="Disordered" evidence="11">
    <location>
        <begin position="87"/>
        <end position="172"/>
    </location>
</feature>
<dbReference type="InterPro" id="IPR011989">
    <property type="entry name" value="ARM-like"/>
</dbReference>
<keyword evidence="3" id="KW-0690">Ribosome biogenesis</keyword>
<feature type="repeat" description="Pumilio" evidence="10">
    <location>
        <begin position="714"/>
        <end position="749"/>
    </location>
</feature>
<dbReference type="SMART" id="SM00025">
    <property type="entry name" value="Pumilio"/>
    <property type="match status" value="8"/>
</dbReference>
<dbReference type="EMBL" id="RCNU01000011">
    <property type="protein sequence ID" value="RWQ92918.1"/>
    <property type="molecule type" value="Genomic_DNA"/>
</dbReference>
<comment type="caution">
    <text evidence="13">The sequence shown here is derived from an EMBL/GenBank/DDBJ whole genome shotgun (WGS) entry which is preliminary data.</text>
</comment>
<dbReference type="PROSITE" id="PS50302">
    <property type="entry name" value="PUM"/>
    <property type="match status" value="7"/>
</dbReference>
<evidence type="ECO:0000256" key="2">
    <source>
        <dbReference type="ARBA" id="ARBA00022490"/>
    </source>
</evidence>
<feature type="region of interest" description="Disordered" evidence="11">
    <location>
        <begin position="276"/>
        <end position="307"/>
    </location>
</feature>
<keyword evidence="4" id="KW-0698">rRNA processing</keyword>
<feature type="compositionally biased region" description="Polar residues" evidence="11">
    <location>
        <begin position="856"/>
        <end position="883"/>
    </location>
</feature>
<comment type="similarity">
    <text evidence="8">Belongs to the PUF3 family.</text>
</comment>
<dbReference type="SUPFAM" id="SSF48371">
    <property type="entry name" value="ARM repeat"/>
    <property type="match status" value="1"/>
</dbReference>
<dbReference type="VEuPathDB" id="FungiDB:C8Q69DRAFT_75275"/>
<feature type="compositionally biased region" description="Polar residues" evidence="11">
    <location>
        <begin position="924"/>
        <end position="933"/>
    </location>
</feature>
<dbReference type="InterPro" id="IPR016024">
    <property type="entry name" value="ARM-type_fold"/>
</dbReference>
<dbReference type="InterPro" id="IPR033133">
    <property type="entry name" value="PUM-HD"/>
</dbReference>
<keyword evidence="2" id="KW-0963">Cytoplasm</keyword>
<keyword evidence="14" id="KW-1185">Reference proteome</keyword>
<feature type="repeat" description="Pumilio" evidence="10">
    <location>
        <begin position="606"/>
        <end position="641"/>
    </location>
</feature>
<feature type="compositionally biased region" description="Low complexity" evidence="11">
    <location>
        <begin position="116"/>
        <end position="131"/>
    </location>
</feature>
<evidence type="ECO:0000313" key="14">
    <source>
        <dbReference type="Proteomes" id="UP000283841"/>
    </source>
</evidence>
<proteinExistence type="inferred from homology"/>
<dbReference type="InterPro" id="IPR001313">
    <property type="entry name" value="Pumilio_RNA-bd_rpt"/>
</dbReference>
<feature type="repeat" description="Pumilio" evidence="10">
    <location>
        <begin position="642"/>
        <end position="677"/>
    </location>
</feature>
<evidence type="ECO:0000256" key="3">
    <source>
        <dbReference type="ARBA" id="ARBA00022517"/>
    </source>
</evidence>
<organism evidence="13 14">
    <name type="scientific">Byssochlamys spectabilis</name>
    <name type="common">Paecilomyces variotii</name>
    <dbReference type="NCBI Taxonomy" id="264951"/>
    <lineage>
        <taxon>Eukaryota</taxon>
        <taxon>Fungi</taxon>
        <taxon>Dikarya</taxon>
        <taxon>Ascomycota</taxon>
        <taxon>Pezizomycotina</taxon>
        <taxon>Eurotiomycetes</taxon>
        <taxon>Eurotiomycetidae</taxon>
        <taxon>Eurotiales</taxon>
        <taxon>Thermoascaceae</taxon>
        <taxon>Paecilomyces</taxon>
    </lineage>
</organism>
<accession>A0A443HM73</accession>
<name>A0A443HM73_BYSSP</name>
<gene>
    <name evidence="13" type="ORF">C8Q69DRAFT_75275</name>
</gene>
<evidence type="ECO:0000256" key="7">
    <source>
        <dbReference type="ARBA" id="ARBA00024893"/>
    </source>
</evidence>
<dbReference type="AlphaFoldDB" id="A0A443HM73"/>
<feature type="domain" description="PUM-HD" evidence="12">
    <location>
        <begin position="512"/>
        <end position="852"/>
    </location>
</feature>
<dbReference type="PANTHER" id="PTHR12537">
    <property type="entry name" value="RNA BINDING PROTEIN PUMILIO-RELATED"/>
    <property type="match status" value="1"/>
</dbReference>
<feature type="region of interest" description="Disordered" evidence="11">
    <location>
        <begin position="856"/>
        <end position="948"/>
    </location>
</feature>
<feature type="region of interest" description="Disordered" evidence="11">
    <location>
        <begin position="203"/>
        <end position="233"/>
    </location>
</feature>
<dbReference type="GO" id="GO:0000288">
    <property type="term" value="P:nuclear-transcribed mRNA catabolic process, deadenylation-dependent decay"/>
    <property type="evidence" value="ECO:0007669"/>
    <property type="project" value="TreeGrafter"/>
</dbReference>
<reference evidence="13 14" key="1">
    <citation type="journal article" date="2018" name="Front. Microbiol.">
        <title>Genomic and genetic insights into a cosmopolitan fungus, Paecilomyces variotii (Eurotiales).</title>
        <authorList>
            <person name="Urquhart A.S."/>
            <person name="Mondo S.J."/>
            <person name="Makela M.R."/>
            <person name="Hane J.K."/>
            <person name="Wiebenga A."/>
            <person name="He G."/>
            <person name="Mihaltcheva S."/>
            <person name="Pangilinan J."/>
            <person name="Lipzen A."/>
            <person name="Barry K."/>
            <person name="de Vries R.P."/>
            <person name="Grigoriev I.V."/>
            <person name="Idnurm A."/>
        </authorList>
    </citation>
    <scope>NUCLEOTIDE SEQUENCE [LARGE SCALE GENOMIC DNA]</scope>
    <source>
        <strain evidence="13 14">CBS 101075</strain>
    </source>
</reference>
<evidence type="ECO:0000256" key="5">
    <source>
        <dbReference type="ARBA" id="ARBA00022737"/>
    </source>
</evidence>
<evidence type="ECO:0000256" key="10">
    <source>
        <dbReference type="PROSITE-ProRule" id="PRU00317"/>
    </source>
</evidence>
<evidence type="ECO:0000313" key="13">
    <source>
        <dbReference type="EMBL" id="RWQ92918.1"/>
    </source>
</evidence>
<keyword evidence="5" id="KW-0677">Repeat</keyword>
<feature type="compositionally biased region" description="Polar residues" evidence="11">
    <location>
        <begin position="210"/>
        <end position="229"/>
    </location>
</feature>
<evidence type="ECO:0000259" key="12">
    <source>
        <dbReference type="PROSITE" id="PS50303"/>
    </source>
</evidence>
<feature type="compositionally biased region" description="Low complexity" evidence="11">
    <location>
        <begin position="91"/>
        <end position="106"/>
    </location>
</feature>
<feature type="compositionally biased region" description="Polar residues" evidence="11">
    <location>
        <begin position="294"/>
        <end position="307"/>
    </location>
</feature>
<dbReference type="RefSeq" id="XP_028482563.1">
    <property type="nucleotide sequence ID" value="XM_028633997.1"/>
</dbReference>
<dbReference type="GO" id="GO:0005737">
    <property type="term" value="C:cytoplasm"/>
    <property type="evidence" value="ECO:0007669"/>
    <property type="project" value="UniProtKB-SubCell"/>
</dbReference>
<evidence type="ECO:0000256" key="8">
    <source>
        <dbReference type="ARBA" id="ARBA00060736"/>
    </source>
</evidence>
<dbReference type="PANTHER" id="PTHR12537:SF12">
    <property type="entry name" value="MATERNAL PROTEIN PUMILIO"/>
    <property type="match status" value="1"/>
</dbReference>
<feature type="repeat" description="Pumilio" evidence="10">
    <location>
        <begin position="750"/>
        <end position="785"/>
    </location>
</feature>
<evidence type="ECO:0000256" key="6">
    <source>
        <dbReference type="ARBA" id="ARBA00022884"/>
    </source>
</evidence>
<dbReference type="InterPro" id="IPR033712">
    <property type="entry name" value="Pumilio_RNA-bd"/>
</dbReference>
<evidence type="ECO:0000256" key="4">
    <source>
        <dbReference type="ARBA" id="ARBA00022552"/>
    </source>
</evidence>
<protein>
    <recommendedName>
        <fullName evidence="9">Pumilio homology domain family member 3</fullName>
    </recommendedName>
</protein>
<keyword evidence="6" id="KW-0694">RNA-binding</keyword>
<dbReference type="Pfam" id="PF00806">
    <property type="entry name" value="PUF"/>
    <property type="match status" value="8"/>
</dbReference>
<feature type="compositionally biased region" description="Low complexity" evidence="11">
    <location>
        <begin position="1"/>
        <end position="11"/>
    </location>
</feature>
<comment type="subcellular location">
    <subcellularLocation>
        <location evidence="1">Cytoplasm</location>
    </subcellularLocation>
</comment>
<dbReference type="PROSITE" id="PS50303">
    <property type="entry name" value="PUM_HD"/>
    <property type="match status" value="1"/>
</dbReference>
<dbReference type="GO" id="GO:0006364">
    <property type="term" value="P:rRNA processing"/>
    <property type="evidence" value="ECO:0007669"/>
    <property type="project" value="UniProtKB-KW"/>
</dbReference>
<feature type="repeat" description="Pumilio" evidence="10">
    <location>
        <begin position="570"/>
        <end position="605"/>
    </location>
</feature>
<dbReference type="Gene3D" id="1.25.10.10">
    <property type="entry name" value="Leucine-rich Repeat Variant"/>
    <property type="match status" value="1"/>
</dbReference>
<feature type="region of interest" description="Disordered" evidence="11">
    <location>
        <begin position="1"/>
        <end position="53"/>
    </location>
</feature>
<evidence type="ECO:0000256" key="9">
    <source>
        <dbReference type="ARBA" id="ARBA00081811"/>
    </source>
</evidence>
<dbReference type="GO" id="GO:0003730">
    <property type="term" value="F:mRNA 3'-UTR binding"/>
    <property type="evidence" value="ECO:0007669"/>
    <property type="project" value="TreeGrafter"/>
</dbReference>
<evidence type="ECO:0000256" key="11">
    <source>
        <dbReference type="SAM" id="MobiDB-lite"/>
    </source>
</evidence>
<dbReference type="FunFam" id="1.25.10.10:FF:000004">
    <property type="entry name" value="Pumilio homolog 1 isoform 2"/>
    <property type="match status" value="1"/>
</dbReference>
<dbReference type="Proteomes" id="UP000283841">
    <property type="component" value="Unassembled WGS sequence"/>
</dbReference>
<feature type="repeat" description="Pumilio" evidence="10">
    <location>
        <begin position="678"/>
        <end position="713"/>
    </location>
</feature>
<dbReference type="STRING" id="264951.A0A443HM73"/>
<feature type="repeat" description="Pumilio" evidence="10">
    <location>
        <begin position="534"/>
        <end position="569"/>
    </location>
</feature>
<sequence>MASAMAANAAAVHNVRSDRASNMGTSGMSGDRSRASHNHGMAKGFGSGKSRWNNNIWGNTNLGTGFTDGPADTGLIRDQTQMNGAEHAFEGKSGSGSLLSTSESEGWTGRPNLPWSTVSSASSLSMTQSKSIATSPVQARAHDRSAPVISEADTTSYFSLPRPSAIGQGSTTAREKTYLNQPSEGLTPSGGDSISFGNFGGFRNEESNRRQISSSFSGNTVGPTFQGRGSLSGEVEVSRAEDISSINLAFPQTVTESMNQTGRTAVAGPYNHLSHGSLSLASQRPGHSAHPSFHSDSQGFQNRYGNSQMDISAGLDKLQLNDNNVSSQQSAQRPGYVSHASYDGSFNRFKYQLAADEGNYQPVSGYTPDGSDLHAGYHPAASRLADRSSGSPVDYGRINSPFYQASGTPAPTTQYRTPSGGIRLANPAPDGQTALLDRKIRAMQQEQEYSQHAANLLQPRLQFPPAYDFAAYQAARLNPLAAFYPMAPYAGFGAAGVLPRAPHRDHDPTQVVRSPLLEEFRTNNKGNKRYELKDIYNHIVEFSGDQHGSRFIQQKLETANSDEKEQVFREIQPNSLQLMTDVFGNYVVQKLFEHGNQSQKKILANQMKGHILALSTQMYGCRVVQKALEHILTDQQASMVKELENHVLKCVRDQNGNHVIQKAIERVPSQHVQFIINAFKGQVNRLAAHPYGCRVIQRMLEHCEEPDRQSILAELHACTASLIPDQFGNYVIQHVIENGEEKDRSRIISIVLSQLLVFSKHKFASNVVEKSIEFGEESQRREIIRLLTSPNERGESPLLGLMRDQYGNYVILLGQLKGDEREGLVEQIRPQLSQLKKFSYGKQIVAIEKLIFDPSTGTGSSVNAASSTTPPASHKSSPQPSRRSLTDIEACRPIVGAAPPTPPPTDTASTTDGGVETCKCMATRSVTSVSETDTVAAGDVSTTSGSRA</sequence>
<dbReference type="GeneID" id="39603274"/>
<evidence type="ECO:0000256" key="1">
    <source>
        <dbReference type="ARBA" id="ARBA00004496"/>
    </source>
</evidence>
<comment type="function">
    <text evidence="7">RNA-binding nucleolar protein required for pre-rRNA processing. Involved in production of 18S rRNA and assembly of small ribosomal subunit.</text>
</comment>
<dbReference type="CDD" id="cd07920">
    <property type="entry name" value="Pumilio"/>
    <property type="match status" value="1"/>
</dbReference>